<keyword evidence="2" id="KW-1185">Reference proteome</keyword>
<gene>
    <name evidence="1" type="ORF">TNIN_478331</name>
</gene>
<comment type="caution">
    <text evidence="1">The sequence shown here is derived from an EMBL/GenBank/DDBJ whole genome shotgun (WGS) entry which is preliminary data.</text>
</comment>
<protein>
    <submittedName>
        <fullName evidence="1">Uncharacterized protein</fullName>
    </submittedName>
</protein>
<name>A0A8X6XC84_9ARAC</name>
<organism evidence="1 2">
    <name type="scientific">Trichonephila inaurata madagascariensis</name>
    <dbReference type="NCBI Taxonomy" id="2747483"/>
    <lineage>
        <taxon>Eukaryota</taxon>
        <taxon>Metazoa</taxon>
        <taxon>Ecdysozoa</taxon>
        <taxon>Arthropoda</taxon>
        <taxon>Chelicerata</taxon>
        <taxon>Arachnida</taxon>
        <taxon>Araneae</taxon>
        <taxon>Araneomorphae</taxon>
        <taxon>Entelegynae</taxon>
        <taxon>Araneoidea</taxon>
        <taxon>Nephilidae</taxon>
        <taxon>Trichonephila</taxon>
        <taxon>Trichonephila inaurata</taxon>
    </lineage>
</organism>
<evidence type="ECO:0000313" key="2">
    <source>
        <dbReference type="Proteomes" id="UP000886998"/>
    </source>
</evidence>
<proteinExistence type="predicted"/>
<sequence>AADSTNQPKC</sequence>
<dbReference type="Proteomes" id="UP000886998">
    <property type="component" value="Unassembled WGS sequence"/>
</dbReference>
<reference evidence="1" key="1">
    <citation type="submission" date="2020-08" db="EMBL/GenBank/DDBJ databases">
        <title>Multicomponent nature underlies the extraordinary mechanical properties of spider dragline silk.</title>
        <authorList>
            <person name="Kono N."/>
            <person name="Nakamura H."/>
            <person name="Mori M."/>
            <person name="Yoshida Y."/>
            <person name="Ohtoshi R."/>
            <person name="Malay A.D."/>
            <person name="Moran D.A.P."/>
            <person name="Tomita M."/>
            <person name="Numata K."/>
            <person name="Arakawa K."/>
        </authorList>
    </citation>
    <scope>NUCLEOTIDE SEQUENCE</scope>
</reference>
<dbReference type="EMBL" id="BMAV01007879">
    <property type="protein sequence ID" value="GFY51083.1"/>
    <property type="molecule type" value="Genomic_DNA"/>
</dbReference>
<feature type="non-terminal residue" evidence="1">
    <location>
        <position position="1"/>
    </location>
</feature>
<evidence type="ECO:0000313" key="1">
    <source>
        <dbReference type="EMBL" id="GFY51083.1"/>
    </source>
</evidence>
<accession>A0A8X6XC84</accession>